<evidence type="ECO:0000256" key="1">
    <source>
        <dbReference type="SAM" id="MobiDB-lite"/>
    </source>
</evidence>
<gene>
    <name evidence="2" type="ORF">NBRC116591_24430</name>
</gene>
<feature type="region of interest" description="Disordered" evidence="1">
    <location>
        <begin position="22"/>
        <end position="41"/>
    </location>
</feature>
<dbReference type="RefSeq" id="WP_353303360.1">
    <property type="nucleotide sequence ID" value="NZ_BAABWN010000007.1"/>
</dbReference>
<sequence>MKAINFVVPGTFVLLLSACSDDSSKKPVVNAPESTAKSTESVSVDTEAKKEDMVYLEQDPAFVKDIISASVSSQSNMFNREAVIPPQCYTKTEGHFNPCYTCHQFATPGEGRANWMSDGELQGDYGFSDLGVTNHWLNLFEDRTARIEKISDQEIDEYVNEDNYSSLAGRLMEQGWDAWYPDLKDLHLAADAFDDQGFAKDGSGWVAFNYMPLPSTFWPTNGSTDDVMIRLPEGFQQAADGKNSRDIYLLNLSVVEAAIKNFTEISIPEMDEKALGIDLNGDGELTKTQRLKRPTHYLGGASDIAVKTFLYPRYTEFLHTVRYVGIDDQGDVYTPPRMKEVRYMVKTVDHKKSTLGAFYAEEQKDKEEGNLPRYATLGQEGLDNKFGWQLIGFIENEQGVLRQQKYEENLFCMGCHTTIGSTIDQTFAFARKVDGAQGWGYLNLKGMPDVPMFGGEIPSNLEYLERVGGGNEFRENEEIQNLYFDHGKLNKEKVAAVKDVYELITPSPERARALNKAYRTIVEDQDYVYGRDANLKPATNVFRSIDTEVPPLEPQHRATYDIRLDWSGYKED</sequence>
<name>A0ABQ0AAP4_9GAMM</name>
<evidence type="ECO:0008006" key="4">
    <source>
        <dbReference type="Google" id="ProtNLM"/>
    </source>
</evidence>
<feature type="compositionally biased region" description="Polar residues" evidence="1">
    <location>
        <begin position="32"/>
        <end position="41"/>
    </location>
</feature>
<dbReference type="Proteomes" id="UP001465153">
    <property type="component" value="Unassembled WGS sequence"/>
</dbReference>
<protein>
    <recommendedName>
        <fullName evidence="4">Lipoprotein</fullName>
    </recommendedName>
</protein>
<keyword evidence="3" id="KW-1185">Reference proteome</keyword>
<proteinExistence type="predicted"/>
<evidence type="ECO:0000313" key="2">
    <source>
        <dbReference type="EMBL" id="GAA6168632.1"/>
    </source>
</evidence>
<dbReference type="PROSITE" id="PS51257">
    <property type="entry name" value="PROKAR_LIPOPROTEIN"/>
    <property type="match status" value="1"/>
</dbReference>
<evidence type="ECO:0000313" key="3">
    <source>
        <dbReference type="Proteomes" id="UP001465153"/>
    </source>
</evidence>
<accession>A0ABQ0AAP4</accession>
<reference evidence="2 3" key="1">
    <citation type="submission" date="2024-04" db="EMBL/GenBank/DDBJ databases">
        <title>Draft genome sequence of Sessilibacter corallicola NBRC 116591.</title>
        <authorList>
            <person name="Miyakawa T."/>
            <person name="Kusuya Y."/>
            <person name="Miura T."/>
        </authorList>
    </citation>
    <scope>NUCLEOTIDE SEQUENCE [LARGE SCALE GENOMIC DNA]</scope>
    <source>
        <strain evidence="2 3">KU-00831-HH</strain>
    </source>
</reference>
<organism evidence="2 3">
    <name type="scientific">Sessilibacter corallicola</name>
    <dbReference type="NCBI Taxonomy" id="2904075"/>
    <lineage>
        <taxon>Bacteria</taxon>
        <taxon>Pseudomonadati</taxon>
        <taxon>Pseudomonadota</taxon>
        <taxon>Gammaproteobacteria</taxon>
        <taxon>Cellvibrionales</taxon>
        <taxon>Cellvibrionaceae</taxon>
        <taxon>Sessilibacter</taxon>
    </lineage>
</organism>
<dbReference type="EMBL" id="BAABWN010000007">
    <property type="protein sequence ID" value="GAA6168632.1"/>
    <property type="molecule type" value="Genomic_DNA"/>
</dbReference>
<comment type="caution">
    <text evidence="2">The sequence shown here is derived from an EMBL/GenBank/DDBJ whole genome shotgun (WGS) entry which is preliminary data.</text>
</comment>